<dbReference type="InterPro" id="IPR000408">
    <property type="entry name" value="Reg_chr_condens"/>
</dbReference>
<evidence type="ECO:0000313" key="4">
    <source>
        <dbReference type="Proteomes" id="UP000235464"/>
    </source>
</evidence>
<organism evidence="3 4">
    <name type="scientific">Streptomyces chartreusis NRRL 3882</name>
    <dbReference type="NCBI Taxonomy" id="1079985"/>
    <lineage>
        <taxon>Bacteria</taxon>
        <taxon>Bacillati</taxon>
        <taxon>Actinomycetota</taxon>
        <taxon>Actinomycetes</taxon>
        <taxon>Kitasatosporales</taxon>
        <taxon>Streptomycetaceae</taxon>
        <taxon>Streptomyces</taxon>
    </lineage>
</organism>
<dbReference type="Pfam" id="PF01609">
    <property type="entry name" value="DDE_Tnp_1"/>
    <property type="match status" value="1"/>
</dbReference>
<dbReference type="InterPro" id="IPR002559">
    <property type="entry name" value="Transposase_11"/>
</dbReference>
<dbReference type="GO" id="GO:0005085">
    <property type="term" value="F:guanyl-nucleotide exchange factor activity"/>
    <property type="evidence" value="ECO:0007669"/>
    <property type="project" value="TreeGrafter"/>
</dbReference>
<feature type="domain" description="Transposase IS4-like" evidence="2">
    <location>
        <begin position="71"/>
        <end position="183"/>
    </location>
</feature>
<dbReference type="EMBL" id="LT963352">
    <property type="protein sequence ID" value="SOR76664.1"/>
    <property type="molecule type" value="Genomic_DNA"/>
</dbReference>
<dbReference type="PROSITE" id="PS00626">
    <property type="entry name" value="RCC1_2"/>
    <property type="match status" value="1"/>
</dbReference>
<evidence type="ECO:0000313" key="3">
    <source>
        <dbReference type="EMBL" id="SOR76664.1"/>
    </source>
</evidence>
<evidence type="ECO:0000259" key="2">
    <source>
        <dbReference type="Pfam" id="PF01609"/>
    </source>
</evidence>
<feature type="region of interest" description="Disordered" evidence="1">
    <location>
        <begin position="162"/>
        <end position="186"/>
    </location>
</feature>
<dbReference type="Pfam" id="PF13540">
    <property type="entry name" value="RCC1_2"/>
    <property type="match status" value="5"/>
</dbReference>
<dbReference type="GO" id="GO:0006313">
    <property type="term" value="P:DNA transposition"/>
    <property type="evidence" value="ECO:0007669"/>
    <property type="project" value="InterPro"/>
</dbReference>
<dbReference type="PANTHER" id="PTHR45982">
    <property type="entry name" value="REGULATOR OF CHROMOSOME CONDENSATION"/>
    <property type="match status" value="1"/>
</dbReference>
<dbReference type="GO" id="GO:0005737">
    <property type="term" value="C:cytoplasm"/>
    <property type="evidence" value="ECO:0007669"/>
    <property type="project" value="TreeGrafter"/>
</dbReference>
<protein>
    <submittedName>
        <fullName evidence="3">Delta-60 repeat domain protein</fullName>
    </submittedName>
</protein>
<gene>
    <name evidence="3" type="ORF">SCNRRL3882_0147</name>
</gene>
<dbReference type="Proteomes" id="UP000235464">
    <property type="component" value="Chromosome I"/>
</dbReference>
<reference evidence="4" key="1">
    <citation type="submission" date="2017-11" db="EMBL/GenBank/DDBJ databases">
        <authorList>
            <person name="Wibberg D."/>
        </authorList>
    </citation>
    <scope>NUCLEOTIDE SEQUENCE [LARGE SCALE GENOMIC DNA]</scope>
</reference>
<dbReference type="GO" id="GO:0004803">
    <property type="term" value="F:transposase activity"/>
    <property type="evidence" value="ECO:0007669"/>
    <property type="project" value="InterPro"/>
</dbReference>
<proteinExistence type="predicted"/>
<keyword evidence="4" id="KW-1185">Reference proteome</keyword>
<accession>A0A2N9B021</accession>
<sequence length="507" mass="53407">MVCGSVSSRCCRGLSGASGTRDVVGSMTGGFYAASCSCSTPVSLGVTSLRTRLRLRDDLLEGGVGVERGRSPSPGNRGKAGSKHHVIVEAHGIPLATALTGGNRNDVTELIPLIRAVPPIRGKCGQPLRRPKHLCVDCGYDHECYRDQVRRFDITPHIARRGTEHRLRTRRTPPGRGDPRRHPPGLHHTRLCRHLLATTEDPALITGQSKVNSLANSRQAQGGGMLASSSALAAGRRHSVGRRWDGTVLAVGNTAAAECRVERWEDVVAVAVGNVHTATNTGRSHTVGLRSDGTVLATGWNADGQCDVAGWRGVTAVAAGWRRTLGLLANGRVLAVGRRSEGQCDVQSWREMVVLSCGDWHSVGVRSDGSALAAGNNRRRQCAVEGWRYLAAISAGYLHTVGLRADGRAVATGDRATGACEVDEWEDVVALDAGSYHTVGVTASGRVLAAGDNSHGQCEVGDWRDVVAVAAGSTHTLGLRANGTVVTAGNNADGQCEVDAWSGVQLP</sequence>
<dbReference type="PANTHER" id="PTHR45982:SF1">
    <property type="entry name" value="REGULATOR OF CHROMOSOME CONDENSATION"/>
    <property type="match status" value="1"/>
</dbReference>
<dbReference type="InterPro" id="IPR051553">
    <property type="entry name" value="Ran_GTPase-activating"/>
</dbReference>
<dbReference type="AlphaFoldDB" id="A0A2N9B021"/>
<evidence type="ECO:0000256" key="1">
    <source>
        <dbReference type="SAM" id="MobiDB-lite"/>
    </source>
</evidence>
<dbReference type="GO" id="GO:0003677">
    <property type="term" value="F:DNA binding"/>
    <property type="evidence" value="ECO:0007669"/>
    <property type="project" value="InterPro"/>
</dbReference>
<name>A0A2N9B021_STRCX</name>
<dbReference type="Gene3D" id="2.130.10.30">
    <property type="entry name" value="Regulator of chromosome condensation 1/beta-lactamase-inhibitor protein II"/>
    <property type="match status" value="2"/>
</dbReference>
<dbReference type="InterPro" id="IPR009091">
    <property type="entry name" value="RCC1/BLIP-II"/>
</dbReference>
<dbReference type="SUPFAM" id="SSF50985">
    <property type="entry name" value="RCC1/BLIP-II"/>
    <property type="match status" value="1"/>
</dbReference>